<sequence>MANRTIYTRVYSESSAGKLVSGKGPEGNPLSNAALAVEFRNHAKKWSPIPTALVSGSPRIIDTLKRAFDKYYEDGESSADIWIAFIAVPPTTNETATRIHPAKELAERFGLPDPNKFSHEVVFEWAIPKEYVLHQVSLRTWIERGLQEHYFVWPSTWEAQCYIARKFQRHDPWEIGITLGAFARKFGARAPMKILNDDVVRLYYAYKHTEIVDLQFFCELDNGIDTALYDWWLSDIDSFPDYEEYEERRDAMEDGMIWDLIECWETWHNVDSDVEIGELSAEEEHQYCKERDKLFVEHERKKIALEREAMGKKWLRCTITLELAGLHRHTSGSGLNRANYKCSGTQFNFIYTTDLIVPRLIFIRGT</sequence>
<dbReference type="Proteomes" id="UP001595075">
    <property type="component" value="Unassembled WGS sequence"/>
</dbReference>
<name>A0ABR4BSJ2_9HELO</name>
<dbReference type="EMBL" id="JAZHXI010000021">
    <property type="protein sequence ID" value="KAL2060620.1"/>
    <property type="molecule type" value="Genomic_DNA"/>
</dbReference>
<keyword evidence="2" id="KW-1185">Reference proteome</keyword>
<gene>
    <name evidence="1" type="ORF">VTL71DRAFT_9261</name>
</gene>
<organism evidence="1 2">
    <name type="scientific">Oculimacula yallundae</name>
    <dbReference type="NCBI Taxonomy" id="86028"/>
    <lineage>
        <taxon>Eukaryota</taxon>
        <taxon>Fungi</taxon>
        <taxon>Dikarya</taxon>
        <taxon>Ascomycota</taxon>
        <taxon>Pezizomycotina</taxon>
        <taxon>Leotiomycetes</taxon>
        <taxon>Helotiales</taxon>
        <taxon>Ploettnerulaceae</taxon>
        <taxon>Oculimacula</taxon>
    </lineage>
</organism>
<reference evidence="1 2" key="1">
    <citation type="journal article" date="2024" name="Commun. Biol.">
        <title>Comparative genomic analysis of thermophilic fungi reveals convergent evolutionary adaptations and gene losses.</title>
        <authorList>
            <person name="Steindorff A.S."/>
            <person name="Aguilar-Pontes M.V."/>
            <person name="Robinson A.J."/>
            <person name="Andreopoulos B."/>
            <person name="LaButti K."/>
            <person name="Kuo A."/>
            <person name="Mondo S."/>
            <person name="Riley R."/>
            <person name="Otillar R."/>
            <person name="Haridas S."/>
            <person name="Lipzen A."/>
            <person name="Grimwood J."/>
            <person name="Schmutz J."/>
            <person name="Clum A."/>
            <person name="Reid I.D."/>
            <person name="Moisan M.C."/>
            <person name="Butler G."/>
            <person name="Nguyen T.T.M."/>
            <person name="Dewar K."/>
            <person name="Conant G."/>
            <person name="Drula E."/>
            <person name="Henrissat B."/>
            <person name="Hansel C."/>
            <person name="Singer S."/>
            <person name="Hutchinson M.I."/>
            <person name="de Vries R.P."/>
            <person name="Natvig D.O."/>
            <person name="Powell A.J."/>
            <person name="Tsang A."/>
            <person name="Grigoriev I.V."/>
        </authorList>
    </citation>
    <scope>NUCLEOTIDE SEQUENCE [LARGE SCALE GENOMIC DNA]</scope>
    <source>
        <strain evidence="1 2">CBS 494.80</strain>
    </source>
</reference>
<evidence type="ECO:0000313" key="1">
    <source>
        <dbReference type="EMBL" id="KAL2060620.1"/>
    </source>
</evidence>
<evidence type="ECO:0000313" key="2">
    <source>
        <dbReference type="Proteomes" id="UP001595075"/>
    </source>
</evidence>
<accession>A0ABR4BSJ2</accession>
<comment type="caution">
    <text evidence="1">The sequence shown here is derived from an EMBL/GenBank/DDBJ whole genome shotgun (WGS) entry which is preliminary data.</text>
</comment>
<proteinExistence type="predicted"/>
<protein>
    <submittedName>
        <fullName evidence="1">Uncharacterized protein</fullName>
    </submittedName>
</protein>